<proteinExistence type="predicted"/>
<feature type="compositionally biased region" description="Low complexity" evidence="1">
    <location>
        <begin position="11"/>
        <end position="23"/>
    </location>
</feature>
<keyword evidence="3" id="KW-1185">Reference proteome</keyword>
<feature type="region of interest" description="Disordered" evidence="1">
    <location>
        <begin position="1"/>
        <end position="25"/>
    </location>
</feature>
<organism evidence="2 3">
    <name type="scientific">Monoraphidium neglectum</name>
    <dbReference type="NCBI Taxonomy" id="145388"/>
    <lineage>
        <taxon>Eukaryota</taxon>
        <taxon>Viridiplantae</taxon>
        <taxon>Chlorophyta</taxon>
        <taxon>core chlorophytes</taxon>
        <taxon>Chlorophyceae</taxon>
        <taxon>CS clade</taxon>
        <taxon>Sphaeropleales</taxon>
        <taxon>Selenastraceae</taxon>
        <taxon>Monoraphidium</taxon>
    </lineage>
</organism>
<dbReference type="EMBL" id="KK102101">
    <property type="protein sequence ID" value="KIY98674.1"/>
    <property type="molecule type" value="Genomic_DNA"/>
</dbReference>
<protein>
    <submittedName>
        <fullName evidence="2">Uncharacterized protein</fullName>
    </submittedName>
</protein>
<gene>
    <name evidence="2" type="ORF">MNEG_9289</name>
</gene>
<evidence type="ECO:0000313" key="3">
    <source>
        <dbReference type="Proteomes" id="UP000054498"/>
    </source>
</evidence>
<name>A0A0D2M5E1_9CHLO</name>
<dbReference type="RefSeq" id="XP_013897694.1">
    <property type="nucleotide sequence ID" value="XM_014042240.1"/>
</dbReference>
<dbReference type="GeneID" id="25742164"/>
<dbReference type="KEGG" id="mng:MNEG_9289"/>
<accession>A0A0D2M5E1</accession>
<dbReference type="AlphaFoldDB" id="A0A0D2M5E1"/>
<evidence type="ECO:0000256" key="1">
    <source>
        <dbReference type="SAM" id="MobiDB-lite"/>
    </source>
</evidence>
<evidence type="ECO:0000313" key="2">
    <source>
        <dbReference type="EMBL" id="KIY98674.1"/>
    </source>
</evidence>
<sequence>MSESGDSSRHSFSTGASSAASDTSDARALDALEDRAADGDGENINDSISGARGVSEAIFATLVLLGKNRSQQDLRWVVLRIVLEFLQMFRVVFNTEFL</sequence>
<reference evidence="2 3" key="1">
    <citation type="journal article" date="2013" name="BMC Genomics">
        <title>Reconstruction of the lipid metabolism for the microalga Monoraphidium neglectum from its genome sequence reveals characteristics suitable for biofuel production.</title>
        <authorList>
            <person name="Bogen C."/>
            <person name="Al-Dilaimi A."/>
            <person name="Albersmeier A."/>
            <person name="Wichmann J."/>
            <person name="Grundmann M."/>
            <person name="Rupp O."/>
            <person name="Lauersen K.J."/>
            <person name="Blifernez-Klassen O."/>
            <person name="Kalinowski J."/>
            <person name="Goesmann A."/>
            <person name="Mussgnug J.H."/>
            <person name="Kruse O."/>
        </authorList>
    </citation>
    <scope>NUCLEOTIDE SEQUENCE [LARGE SCALE GENOMIC DNA]</scope>
    <source>
        <strain evidence="2 3">SAG 48.87</strain>
    </source>
</reference>
<dbReference type="Proteomes" id="UP000054498">
    <property type="component" value="Unassembled WGS sequence"/>
</dbReference>